<dbReference type="STRING" id="1177982.SAMN04489711_11393"/>
<evidence type="ECO:0000313" key="2">
    <source>
        <dbReference type="Proteomes" id="UP000199119"/>
    </source>
</evidence>
<gene>
    <name evidence="1" type="ORF">SAMN04489711_11393</name>
</gene>
<protein>
    <submittedName>
        <fullName evidence="1">Uncharacterized protein</fullName>
    </submittedName>
</protein>
<sequence>MTTPPIITIAQMNPDGSLPIPAPAPAPAAAAPDAAEMLQRIEALQDRADSLQEVLDKPLSAILAEHERAQEAAAAWDAFGAMWMLSQRAMRRVAMDLAAQLGVSEEDVVQRALAHARNVLNVEDEDLGGTVAAAQLAHIARHKPFLRKQFR</sequence>
<dbReference type="EMBL" id="FONX01000013">
    <property type="protein sequence ID" value="SFF12459.1"/>
    <property type="molecule type" value="Genomic_DNA"/>
</dbReference>
<dbReference type="Proteomes" id="UP000199119">
    <property type="component" value="Unassembled WGS sequence"/>
</dbReference>
<dbReference type="OrthoDB" id="8820470at2"/>
<name>A0A1I2G5Q8_9BURK</name>
<reference evidence="2" key="1">
    <citation type="submission" date="2016-10" db="EMBL/GenBank/DDBJ databases">
        <authorList>
            <person name="Varghese N."/>
            <person name="Submissions S."/>
        </authorList>
    </citation>
    <scope>NUCLEOTIDE SEQUENCE [LARGE SCALE GENOMIC DNA]</scope>
    <source>
        <strain evidence="2">DSM 27981</strain>
    </source>
</reference>
<accession>A0A1I2G5Q8</accession>
<proteinExistence type="predicted"/>
<dbReference type="RefSeq" id="WP_092940651.1">
    <property type="nucleotide sequence ID" value="NZ_FONX01000013.1"/>
</dbReference>
<dbReference type="AlphaFoldDB" id="A0A1I2G5Q8"/>
<organism evidence="1 2">
    <name type="scientific">Paracidovorax wautersii</name>
    <dbReference type="NCBI Taxonomy" id="1177982"/>
    <lineage>
        <taxon>Bacteria</taxon>
        <taxon>Pseudomonadati</taxon>
        <taxon>Pseudomonadota</taxon>
        <taxon>Betaproteobacteria</taxon>
        <taxon>Burkholderiales</taxon>
        <taxon>Comamonadaceae</taxon>
        <taxon>Paracidovorax</taxon>
    </lineage>
</organism>
<evidence type="ECO:0000313" key="1">
    <source>
        <dbReference type="EMBL" id="SFF12459.1"/>
    </source>
</evidence>
<keyword evidence="2" id="KW-1185">Reference proteome</keyword>